<keyword evidence="2" id="KW-0547">Nucleotide-binding</keyword>
<feature type="region of interest" description="Disordered" evidence="6">
    <location>
        <begin position="107"/>
        <end position="131"/>
    </location>
</feature>
<keyword evidence="3 8" id="KW-0378">Hydrolase</keyword>
<evidence type="ECO:0000256" key="6">
    <source>
        <dbReference type="SAM" id="MobiDB-lite"/>
    </source>
</evidence>
<dbReference type="InterPro" id="IPR047187">
    <property type="entry name" value="SF1_C_Upf1"/>
</dbReference>
<feature type="compositionally biased region" description="Basic and acidic residues" evidence="6">
    <location>
        <begin position="558"/>
        <end position="579"/>
    </location>
</feature>
<evidence type="ECO:0000313" key="9">
    <source>
        <dbReference type="Proteomes" id="UP000245946"/>
    </source>
</evidence>
<keyword evidence="4" id="KW-0347">Helicase</keyword>
<dbReference type="SUPFAM" id="SSF52540">
    <property type="entry name" value="P-loop containing nucleoside triphosphate hydrolases"/>
    <property type="match status" value="1"/>
</dbReference>
<gene>
    <name evidence="8" type="ORF">FA09DRAFT_323811</name>
</gene>
<feature type="compositionally biased region" description="Basic residues" evidence="6">
    <location>
        <begin position="547"/>
        <end position="557"/>
    </location>
</feature>
<proteinExistence type="inferred from homology"/>
<comment type="similarity">
    <text evidence="1">Belongs to the DNA2/NAM7 helicase family.</text>
</comment>
<feature type="region of interest" description="Disordered" evidence="6">
    <location>
        <begin position="416"/>
        <end position="443"/>
    </location>
</feature>
<evidence type="ECO:0000313" key="8">
    <source>
        <dbReference type="EMBL" id="PWN94554.1"/>
    </source>
</evidence>
<dbReference type="RefSeq" id="XP_025594833.1">
    <property type="nucleotide sequence ID" value="XM_025741101.1"/>
</dbReference>
<evidence type="ECO:0000256" key="5">
    <source>
        <dbReference type="ARBA" id="ARBA00022840"/>
    </source>
</evidence>
<dbReference type="Gene3D" id="3.40.50.300">
    <property type="entry name" value="P-loop containing nucleotide triphosphate hydrolases"/>
    <property type="match status" value="2"/>
</dbReference>
<dbReference type="InterPro" id="IPR003593">
    <property type="entry name" value="AAA+_ATPase"/>
</dbReference>
<dbReference type="InterPro" id="IPR050534">
    <property type="entry name" value="Coronavir_polyprotein_1ab"/>
</dbReference>
<dbReference type="CDD" id="cd18808">
    <property type="entry name" value="SF1_C_Upf1"/>
    <property type="match status" value="1"/>
</dbReference>
<keyword evidence="9" id="KW-1185">Reference proteome</keyword>
<dbReference type="Pfam" id="PF13086">
    <property type="entry name" value="AAA_11"/>
    <property type="match status" value="1"/>
</dbReference>
<dbReference type="GO" id="GO:0016787">
    <property type="term" value="F:hydrolase activity"/>
    <property type="evidence" value="ECO:0007669"/>
    <property type="project" value="UniProtKB-KW"/>
</dbReference>
<feature type="region of interest" description="Disordered" evidence="6">
    <location>
        <begin position="531"/>
        <end position="583"/>
    </location>
</feature>
<keyword evidence="5" id="KW-0067">ATP-binding</keyword>
<name>A0A316Z0K4_9BASI</name>
<dbReference type="EMBL" id="KZ819311">
    <property type="protein sequence ID" value="PWN94554.1"/>
    <property type="molecule type" value="Genomic_DNA"/>
</dbReference>
<sequence length="839" mass="89590">MGDAPGAALLIPKPPSPALLSAWLTRHYSLLDAEAVAASSASALLSTSASASLLASHGLALLSLSPASALRSGPGGTRLLDLSRPAHFHADERLPAHQLRPGDTVRCALPDASSTAKRKGGAKAKGKEEQGKKRQWECQAVVYRTSEKCLTLSLKGEEEEQWPPSVHVFKVADESVVKRMQQSLLRLSKQLDVPVALPDAKSSSSKPSTVVVGAAAAAESSASEAEAEASSSLPPSSAPSTCTLSSSRPAVISPLLGLSLPTWRASSSSSSEDDASALSLFDVSLNASQRSALDFALRANHFALIHGPPGTGKTATLTELILQFALAPGKGKAQRKRVLVCAASNLAVDNVLARLLQTRELREEKVAVTRVGHPARVLASLNDATLEHQCSYSDAGALLRDVHAELDALLLSLSPASSASSAGNKSTSRRGDSSSKPLRGSARKEAWSRVRELRAEARRRERNVATSVLEQASIVAATCHGAAARVLQRQHFDVVVVDEACQALEAQIWCALQRLKPHGTLVLAGDHRQLPPTVLGRKKGDGIKKEKNAKRGKKKEQKRSEQREKEKGEEERGEKERRATSLRLPHSLETTMFSRLLGMYGAGCKALLNEQYRFNTSIMAFPNLALYDGQLVAHASVASRSLLDLPGYAPLAGDAQDADEALEEPWAAKVVFYDTSGADMYETSGSISTSSKQPASLSSSSKCNAHEAELVRRHVALLLAHGLPPTHISVLAPYASQVALLASTLRGEWPELALDVGTVDAQQGRENDVVILSLTRSNATSRVGFLAEKRRLNVAMTRARRQLVVVGDGATLGGCGDAYLRRWSEWLEMEAVCEAVVLQ</sequence>
<dbReference type="GeneID" id="37268645"/>
<dbReference type="InterPro" id="IPR041677">
    <property type="entry name" value="DNA2/NAM7_AAA_11"/>
</dbReference>
<dbReference type="PANTHER" id="PTHR43788">
    <property type="entry name" value="DNA2/NAM7 HELICASE FAMILY MEMBER"/>
    <property type="match status" value="1"/>
</dbReference>
<dbReference type="Proteomes" id="UP000245946">
    <property type="component" value="Unassembled WGS sequence"/>
</dbReference>
<evidence type="ECO:0000256" key="2">
    <source>
        <dbReference type="ARBA" id="ARBA00022741"/>
    </source>
</evidence>
<dbReference type="GO" id="GO:0005524">
    <property type="term" value="F:ATP binding"/>
    <property type="evidence" value="ECO:0007669"/>
    <property type="project" value="UniProtKB-KW"/>
</dbReference>
<dbReference type="OrthoDB" id="6730379at2759"/>
<reference evidence="8 9" key="1">
    <citation type="journal article" date="2018" name="Mol. Biol. Evol.">
        <title>Broad Genomic Sampling Reveals a Smut Pathogenic Ancestry of the Fungal Clade Ustilaginomycotina.</title>
        <authorList>
            <person name="Kijpornyongpan T."/>
            <person name="Mondo S.J."/>
            <person name="Barry K."/>
            <person name="Sandor L."/>
            <person name="Lee J."/>
            <person name="Lipzen A."/>
            <person name="Pangilinan J."/>
            <person name="LaButti K."/>
            <person name="Hainaut M."/>
            <person name="Henrissat B."/>
            <person name="Grigoriev I.V."/>
            <person name="Spatafora J.W."/>
            <person name="Aime M.C."/>
        </authorList>
    </citation>
    <scope>NUCLEOTIDE SEQUENCE [LARGE SCALE GENOMIC DNA]</scope>
    <source>
        <strain evidence="8 9">MCA 4186</strain>
    </source>
</reference>
<organism evidence="8 9">
    <name type="scientific">Tilletiopsis washingtonensis</name>
    <dbReference type="NCBI Taxonomy" id="58919"/>
    <lineage>
        <taxon>Eukaryota</taxon>
        <taxon>Fungi</taxon>
        <taxon>Dikarya</taxon>
        <taxon>Basidiomycota</taxon>
        <taxon>Ustilaginomycotina</taxon>
        <taxon>Exobasidiomycetes</taxon>
        <taxon>Entylomatales</taxon>
        <taxon>Entylomatales incertae sedis</taxon>
        <taxon>Tilletiopsis</taxon>
    </lineage>
</organism>
<feature type="region of interest" description="Disordered" evidence="6">
    <location>
        <begin position="223"/>
        <end position="245"/>
    </location>
</feature>
<evidence type="ECO:0000256" key="4">
    <source>
        <dbReference type="ARBA" id="ARBA00022806"/>
    </source>
</evidence>
<evidence type="ECO:0000256" key="3">
    <source>
        <dbReference type="ARBA" id="ARBA00022801"/>
    </source>
</evidence>
<dbReference type="AlphaFoldDB" id="A0A316Z0K4"/>
<dbReference type="InterPro" id="IPR027417">
    <property type="entry name" value="P-loop_NTPase"/>
</dbReference>
<accession>A0A316Z0K4</accession>
<dbReference type="InterPro" id="IPR041679">
    <property type="entry name" value="DNA2/NAM7-like_C"/>
</dbReference>
<protein>
    <submittedName>
        <fullName evidence="8">P-loop containing nucleoside triphosphate hydrolase protein</fullName>
    </submittedName>
</protein>
<dbReference type="GO" id="GO:0043139">
    <property type="term" value="F:5'-3' DNA helicase activity"/>
    <property type="evidence" value="ECO:0007669"/>
    <property type="project" value="TreeGrafter"/>
</dbReference>
<dbReference type="Pfam" id="PF13087">
    <property type="entry name" value="AAA_12"/>
    <property type="match status" value="1"/>
</dbReference>
<evidence type="ECO:0000256" key="1">
    <source>
        <dbReference type="ARBA" id="ARBA00007913"/>
    </source>
</evidence>
<dbReference type="Gene3D" id="2.40.30.270">
    <property type="match status" value="1"/>
</dbReference>
<evidence type="ECO:0000259" key="7">
    <source>
        <dbReference type="SMART" id="SM00382"/>
    </source>
</evidence>
<feature type="domain" description="AAA+ ATPase" evidence="7">
    <location>
        <begin position="299"/>
        <end position="677"/>
    </location>
</feature>
<dbReference type="PANTHER" id="PTHR43788:SF8">
    <property type="entry name" value="DNA-BINDING PROTEIN SMUBP-2"/>
    <property type="match status" value="1"/>
</dbReference>
<dbReference type="SMART" id="SM00382">
    <property type="entry name" value="AAA"/>
    <property type="match status" value="1"/>
</dbReference>